<evidence type="ECO:0000313" key="4">
    <source>
        <dbReference type="Proteomes" id="UP000050384"/>
    </source>
</evidence>
<dbReference type="AlphaFoldDB" id="A0A0Q0BK65"/>
<organism evidence="3 4">
    <name type="scientific">Pseudomonas syringae pv. spinaceae</name>
    <dbReference type="NCBI Taxonomy" id="264459"/>
    <lineage>
        <taxon>Bacteria</taxon>
        <taxon>Pseudomonadati</taxon>
        <taxon>Pseudomonadota</taxon>
        <taxon>Gammaproteobacteria</taxon>
        <taxon>Pseudomonadales</taxon>
        <taxon>Pseudomonadaceae</taxon>
        <taxon>Pseudomonas</taxon>
        <taxon>Pseudomonas syringae</taxon>
    </lineage>
</organism>
<dbReference type="PATRIC" id="fig|264459.3.peg.2448"/>
<feature type="chain" id="PRO_5006175017" evidence="2">
    <location>
        <begin position="26"/>
        <end position="49"/>
    </location>
</feature>
<proteinExistence type="predicted"/>
<reference evidence="3 4" key="1">
    <citation type="submission" date="2015-09" db="EMBL/GenBank/DDBJ databases">
        <title>Genome announcement of multiple Pseudomonas syringae strains.</title>
        <authorList>
            <person name="Thakur S."/>
            <person name="Wang P.W."/>
            <person name="Gong Y."/>
            <person name="Weir B.S."/>
            <person name="Guttman D.S."/>
        </authorList>
    </citation>
    <scope>NUCLEOTIDE SEQUENCE [LARGE SCALE GENOMIC DNA]</scope>
    <source>
        <strain evidence="3 4">ICMP16929</strain>
    </source>
</reference>
<evidence type="ECO:0000256" key="2">
    <source>
        <dbReference type="SAM" id="SignalP"/>
    </source>
</evidence>
<feature type="region of interest" description="Disordered" evidence="1">
    <location>
        <begin position="26"/>
        <end position="49"/>
    </location>
</feature>
<sequence>MKHVLNALALAVTAASLVHGTTAMAESYDSDPGDSCYWLSSPRDERIPP</sequence>
<keyword evidence="2" id="KW-0732">Signal</keyword>
<comment type="caution">
    <text evidence="3">The sequence shown here is derived from an EMBL/GenBank/DDBJ whole genome shotgun (WGS) entry which is preliminary data.</text>
</comment>
<protein>
    <submittedName>
        <fullName evidence="3">Uncharacterized protein</fullName>
    </submittedName>
</protein>
<gene>
    <name evidence="3" type="ORF">ALO94_01332</name>
</gene>
<dbReference type="Proteomes" id="UP000050384">
    <property type="component" value="Unassembled WGS sequence"/>
</dbReference>
<feature type="signal peptide" evidence="2">
    <location>
        <begin position="1"/>
        <end position="25"/>
    </location>
</feature>
<dbReference type="EMBL" id="LJRI01000782">
    <property type="protein sequence ID" value="KPY90519.1"/>
    <property type="molecule type" value="Genomic_DNA"/>
</dbReference>
<name>A0A0Q0BK65_PSESX</name>
<evidence type="ECO:0000313" key="3">
    <source>
        <dbReference type="EMBL" id="KPY90519.1"/>
    </source>
</evidence>
<accession>A0A0Q0BK65</accession>
<evidence type="ECO:0000256" key="1">
    <source>
        <dbReference type="SAM" id="MobiDB-lite"/>
    </source>
</evidence>